<dbReference type="Gene3D" id="3.40.50.300">
    <property type="entry name" value="P-loop containing nucleotide triphosphate hydrolases"/>
    <property type="match status" value="1"/>
</dbReference>
<dbReference type="SUPFAM" id="SSF52540">
    <property type="entry name" value="P-loop containing nucleoside triphosphate hydrolases"/>
    <property type="match status" value="1"/>
</dbReference>
<evidence type="ECO:0000313" key="1">
    <source>
        <dbReference type="EMBL" id="RDV26577.1"/>
    </source>
</evidence>
<dbReference type="EMBL" id="QRHA01000004">
    <property type="protein sequence ID" value="RDV26577.1"/>
    <property type="molecule type" value="Genomic_DNA"/>
</dbReference>
<evidence type="ECO:0008006" key="3">
    <source>
        <dbReference type="Google" id="ProtNLM"/>
    </source>
</evidence>
<accession>A0A3D8M974</accession>
<reference evidence="2" key="1">
    <citation type="submission" date="2018-08" db="EMBL/GenBank/DDBJ databases">
        <authorList>
            <person name="Zhang J."/>
            <person name="Du Z.-J."/>
        </authorList>
    </citation>
    <scope>NUCLEOTIDE SEQUENCE [LARGE SCALE GENOMIC DNA]</scope>
    <source>
        <strain evidence="2">KCTC 52655</strain>
    </source>
</reference>
<name>A0A3D8M974_9ALTE</name>
<gene>
    <name evidence="1" type="ORF">DXV75_06165</name>
</gene>
<dbReference type="InterPro" id="IPR027417">
    <property type="entry name" value="P-loop_NTPase"/>
</dbReference>
<evidence type="ECO:0000313" key="2">
    <source>
        <dbReference type="Proteomes" id="UP000256561"/>
    </source>
</evidence>
<comment type="caution">
    <text evidence="1">The sequence shown here is derived from an EMBL/GenBank/DDBJ whole genome shotgun (WGS) entry which is preliminary data.</text>
</comment>
<protein>
    <recommendedName>
        <fullName evidence="3">Sulfotransferase family protein</fullName>
    </recommendedName>
</protein>
<dbReference type="AlphaFoldDB" id="A0A3D8M974"/>
<keyword evidence="2" id="KW-1185">Reference proteome</keyword>
<organism evidence="1 2">
    <name type="scientific">Alteromonas aestuariivivens</name>
    <dbReference type="NCBI Taxonomy" id="1938339"/>
    <lineage>
        <taxon>Bacteria</taxon>
        <taxon>Pseudomonadati</taxon>
        <taxon>Pseudomonadota</taxon>
        <taxon>Gammaproteobacteria</taxon>
        <taxon>Alteromonadales</taxon>
        <taxon>Alteromonadaceae</taxon>
        <taxon>Alteromonas/Salinimonas group</taxon>
        <taxon>Alteromonas</taxon>
    </lineage>
</organism>
<proteinExistence type="predicted"/>
<sequence>MEYKKALWAMERFIFPGPYSLTRPNKNLEWISYHIPKTAGSSLRVSLEKSFSSVRVFEAYATTGAGALSKGEQIWIPRKCKVIHGHFRPHANHQVMFPNARRIVWVRDPVARIHSLVRHLLQTQGSHPQYQLIYELYISKGISSVDEIVFDMISNRTLPVLTETYSRFFNYSPISEFEFVGSVHKYKQDLIRLSKLLGRPLQESFKNIRGSMQHIPNHNILKPFLQDEYNIIADYL</sequence>
<dbReference type="Proteomes" id="UP000256561">
    <property type="component" value="Unassembled WGS sequence"/>
</dbReference>
<dbReference type="OrthoDB" id="7981249at2"/>
<dbReference type="RefSeq" id="WP_115592531.1">
    <property type="nucleotide sequence ID" value="NZ_QRHA01000004.1"/>
</dbReference>